<dbReference type="Gene3D" id="3.30.2080.10">
    <property type="entry name" value="GH92 mannosidase domain"/>
    <property type="match status" value="1"/>
</dbReference>
<dbReference type="Gene3D" id="1.20.1050.60">
    <property type="entry name" value="alpha-1,2-mannosidase"/>
    <property type="match status" value="1"/>
</dbReference>
<name>A0ABQ1UQY6_9BACT</name>
<dbReference type="Pfam" id="PF07971">
    <property type="entry name" value="Glyco_hydro_92"/>
    <property type="match status" value="1"/>
</dbReference>
<reference evidence="9" key="1">
    <citation type="journal article" date="2019" name="Int. J. Syst. Evol. Microbiol.">
        <title>The Global Catalogue of Microorganisms (GCM) 10K type strain sequencing project: providing services to taxonomists for standard genome sequencing and annotation.</title>
        <authorList>
            <consortium name="The Broad Institute Genomics Platform"/>
            <consortium name="The Broad Institute Genome Sequencing Center for Infectious Disease"/>
            <person name="Wu L."/>
            <person name="Ma J."/>
        </authorList>
    </citation>
    <scope>NUCLEOTIDE SEQUENCE [LARGE SCALE GENOMIC DNA]</scope>
    <source>
        <strain evidence="9">CGMCC 1.15407</strain>
    </source>
</reference>
<dbReference type="Gene3D" id="2.70.98.10">
    <property type="match status" value="1"/>
</dbReference>
<dbReference type="InterPro" id="IPR014718">
    <property type="entry name" value="GH-type_carb-bd"/>
</dbReference>
<evidence type="ECO:0000313" key="9">
    <source>
        <dbReference type="Proteomes" id="UP000647339"/>
    </source>
</evidence>
<feature type="chain" id="PRO_5046140595" evidence="5">
    <location>
        <begin position="23"/>
        <end position="775"/>
    </location>
</feature>
<feature type="domain" description="Glycosyl hydrolase family 92 N-terminal" evidence="7">
    <location>
        <begin position="33"/>
        <end position="258"/>
    </location>
</feature>
<evidence type="ECO:0000256" key="2">
    <source>
        <dbReference type="ARBA" id="ARBA00011245"/>
    </source>
</evidence>
<dbReference type="InterPro" id="IPR008928">
    <property type="entry name" value="6-hairpin_glycosidase_sf"/>
</dbReference>
<sequence>MNIKPIQLSLLACLAILNCAFTAPKKTPDLVSLVDTRQGTDSEWSLSYGNTYPTVAMPFPVHSFSAQTGKNGDGWKYQYKAETIRGFQQVHQCSPWVNDYATFSLMPVIGELVVNENERATAFNHQNETARPHYYRVELDNGVKAEISPVTRGGHMRFSFPKGEEAFLVLDGYTEQSSIKIDPESRKITGWVNNGLLVPDNFRAYFELQFDRPFLSYGTWENKENSVQKGAKNAEGDGKGAFVQFKPGTVVQVKIASSYISPAQAHLNMKQELEDHENLDQTKKEAKDTWNELMGRVLVEGGNEKDRATFYSCLFRANLFSHRFFEINEEGKPYYFSPYDGEIHEGYMYTDNGFWDTFRAQFPLSNILHPTMQARYMQSLLDAQKQSGFLPTWSCPGTSGIMIGNHAISLLADAHVKGVGGFDATEALEAYFHEITNKGPWGGSNGREAHKDWFELGYIPYKVVGESAAKTLEYSYDDFCGYQIAKSIGNEHYARIFGRQMYNYKNIYDPGTGFMRGKKRNGEWALGEDFSPIAWGDPFTEANAWQYSWSVFHDINGLVNLMGGEGPFTKKLDTFFSMPSVYDVGHYGEVIHEMREMELANMGQYAHGNQPVQHVAYLYNYIGQPWKTQQRVRKIMTELYHPTPKGFPGDEDQGGMSSWYVLSAMGFYSVCPGTDQYVIGSPLFEKVTLTLEDGKEFVVEARKNDADNVYIQSATLNGQLFTKNYITYSQIVNGGKLLFMMGSSPNKTRAVAKEDRPFSLSELEKSSSFTTETRQ</sequence>
<dbReference type="Pfam" id="PF17678">
    <property type="entry name" value="Glyco_hydro_92N"/>
    <property type="match status" value="1"/>
</dbReference>
<dbReference type="Gene3D" id="1.20.1610.10">
    <property type="entry name" value="alpha-1,2-mannosidases domains"/>
    <property type="match status" value="1"/>
</dbReference>
<dbReference type="EMBL" id="BMIU01000004">
    <property type="protein sequence ID" value="GGF24400.1"/>
    <property type="molecule type" value="Genomic_DNA"/>
</dbReference>
<keyword evidence="3" id="KW-0106">Calcium</keyword>
<organism evidence="8 9">
    <name type="scientific">Echinicola rosea</name>
    <dbReference type="NCBI Taxonomy" id="1807691"/>
    <lineage>
        <taxon>Bacteria</taxon>
        <taxon>Pseudomonadati</taxon>
        <taxon>Bacteroidota</taxon>
        <taxon>Cytophagia</taxon>
        <taxon>Cytophagales</taxon>
        <taxon>Cyclobacteriaceae</taxon>
        <taxon>Echinicola</taxon>
    </lineage>
</organism>
<dbReference type="PANTHER" id="PTHR12143:SF43">
    <property type="entry name" value="PUTATIVE-RELATED"/>
    <property type="match status" value="1"/>
</dbReference>
<dbReference type="NCBIfam" id="TIGR01180">
    <property type="entry name" value="aman2_put"/>
    <property type="match status" value="1"/>
</dbReference>
<evidence type="ECO:0000256" key="5">
    <source>
        <dbReference type="SAM" id="SignalP"/>
    </source>
</evidence>
<keyword evidence="5" id="KW-0732">Signal</keyword>
<comment type="caution">
    <text evidence="8">The sequence shown here is derived from an EMBL/GenBank/DDBJ whole genome shotgun (WGS) entry which is preliminary data.</text>
</comment>
<accession>A0ABQ1UQY6</accession>
<evidence type="ECO:0000259" key="7">
    <source>
        <dbReference type="Pfam" id="PF17678"/>
    </source>
</evidence>
<dbReference type="SUPFAM" id="SSF48208">
    <property type="entry name" value="Six-hairpin glycosidases"/>
    <property type="match status" value="1"/>
</dbReference>
<evidence type="ECO:0000256" key="3">
    <source>
        <dbReference type="ARBA" id="ARBA00022837"/>
    </source>
</evidence>
<dbReference type="RefSeq" id="WP_137404559.1">
    <property type="nucleotide sequence ID" value="NZ_BMIU01000004.1"/>
</dbReference>
<feature type="compositionally biased region" description="Low complexity" evidence="4">
    <location>
        <begin position="766"/>
        <end position="775"/>
    </location>
</feature>
<feature type="domain" description="Glycosyl hydrolase family 92" evidence="6">
    <location>
        <begin position="264"/>
        <end position="743"/>
    </location>
</feature>
<dbReference type="InterPro" id="IPR005887">
    <property type="entry name" value="GH92_a_mannosidase_put"/>
</dbReference>
<keyword evidence="9" id="KW-1185">Reference proteome</keyword>
<feature type="region of interest" description="Disordered" evidence="4">
    <location>
        <begin position="751"/>
        <end position="775"/>
    </location>
</feature>
<feature type="compositionally biased region" description="Basic and acidic residues" evidence="4">
    <location>
        <begin position="751"/>
        <end position="765"/>
    </location>
</feature>
<protein>
    <submittedName>
        <fullName evidence="8">Alpha-1 2-mannosidase</fullName>
    </submittedName>
</protein>
<dbReference type="InterPro" id="IPR041371">
    <property type="entry name" value="GH92_N"/>
</dbReference>
<proteinExistence type="predicted"/>
<comment type="cofactor">
    <cofactor evidence="1">
        <name>Ca(2+)</name>
        <dbReference type="ChEBI" id="CHEBI:29108"/>
    </cofactor>
</comment>
<feature type="signal peptide" evidence="5">
    <location>
        <begin position="1"/>
        <end position="22"/>
    </location>
</feature>
<dbReference type="Proteomes" id="UP000647339">
    <property type="component" value="Unassembled WGS sequence"/>
</dbReference>
<dbReference type="InterPro" id="IPR012939">
    <property type="entry name" value="Glyco_hydro_92"/>
</dbReference>
<evidence type="ECO:0000259" key="6">
    <source>
        <dbReference type="Pfam" id="PF07971"/>
    </source>
</evidence>
<comment type="subunit">
    <text evidence="2">Monomer.</text>
</comment>
<gene>
    <name evidence="8" type="ORF">GCM10011339_10650</name>
</gene>
<evidence type="ECO:0000313" key="8">
    <source>
        <dbReference type="EMBL" id="GGF24400.1"/>
    </source>
</evidence>
<dbReference type="InterPro" id="IPR050883">
    <property type="entry name" value="PNGase"/>
</dbReference>
<dbReference type="PANTHER" id="PTHR12143">
    <property type="entry name" value="PEPTIDE N-GLYCANASE PNGASE -RELATED"/>
    <property type="match status" value="1"/>
</dbReference>
<evidence type="ECO:0000256" key="1">
    <source>
        <dbReference type="ARBA" id="ARBA00001913"/>
    </source>
</evidence>
<evidence type="ECO:0000256" key="4">
    <source>
        <dbReference type="SAM" id="MobiDB-lite"/>
    </source>
</evidence>